<accession>A0A8I0T5L1</accession>
<proteinExistence type="predicted"/>
<name>A0A8I0T5L1_9GAMM</name>
<keyword evidence="2" id="KW-1185">Reference proteome</keyword>
<organism evidence="1 2">
    <name type="scientific">Pseudoalteromonas peptidolytica F12-50-A1</name>
    <dbReference type="NCBI Taxonomy" id="1315280"/>
    <lineage>
        <taxon>Bacteria</taxon>
        <taxon>Pseudomonadati</taxon>
        <taxon>Pseudomonadota</taxon>
        <taxon>Gammaproteobacteria</taxon>
        <taxon>Alteromonadales</taxon>
        <taxon>Pseudoalteromonadaceae</taxon>
        <taxon>Pseudoalteromonas</taxon>
    </lineage>
</organism>
<reference evidence="1 2" key="1">
    <citation type="submission" date="2015-06" db="EMBL/GenBank/DDBJ databases">
        <title>Genome sequence of Pseudoalteromonas peptidolytica.</title>
        <authorList>
            <person name="Xie B.-B."/>
            <person name="Rong J.-C."/>
            <person name="Qin Q.-L."/>
            <person name="Zhang Y.-Z."/>
        </authorList>
    </citation>
    <scope>NUCLEOTIDE SEQUENCE [LARGE SCALE GENOMIC DNA]</scope>
    <source>
        <strain evidence="1 2">F12-50-A1</strain>
    </source>
</reference>
<dbReference type="Proteomes" id="UP000660708">
    <property type="component" value="Unassembled WGS sequence"/>
</dbReference>
<protein>
    <submittedName>
        <fullName evidence="1">Uncharacterized protein</fullName>
    </submittedName>
</protein>
<sequence>MSRLFNIAFASEIFQAVIIKHIWKEKRPQRRPNTSWVKQ</sequence>
<dbReference type="AlphaFoldDB" id="A0A8I0T5L1"/>
<dbReference type="EMBL" id="AQHF01000034">
    <property type="protein sequence ID" value="MBE0348586.1"/>
    <property type="molecule type" value="Genomic_DNA"/>
</dbReference>
<evidence type="ECO:0000313" key="1">
    <source>
        <dbReference type="EMBL" id="MBE0348586.1"/>
    </source>
</evidence>
<evidence type="ECO:0000313" key="2">
    <source>
        <dbReference type="Proteomes" id="UP000660708"/>
    </source>
</evidence>
<gene>
    <name evidence="1" type="ORF">PPEP_b0369</name>
</gene>
<comment type="caution">
    <text evidence="1">The sequence shown here is derived from an EMBL/GenBank/DDBJ whole genome shotgun (WGS) entry which is preliminary data.</text>
</comment>